<feature type="transmembrane region" description="Helical" evidence="8">
    <location>
        <begin position="724"/>
        <end position="745"/>
    </location>
</feature>
<evidence type="ECO:0000256" key="7">
    <source>
        <dbReference type="ARBA" id="ARBA00023180"/>
    </source>
</evidence>
<keyword evidence="6" id="KW-0675">Receptor</keyword>
<evidence type="ECO:0000313" key="9">
    <source>
        <dbReference type="EMBL" id="CAH0392784.1"/>
    </source>
</evidence>
<keyword evidence="3 8" id="KW-0812">Transmembrane</keyword>
<keyword evidence="4 8" id="KW-1133">Transmembrane helix</keyword>
<feature type="transmembrane region" description="Helical" evidence="8">
    <location>
        <begin position="457"/>
        <end position="476"/>
    </location>
</feature>
<evidence type="ECO:0000256" key="3">
    <source>
        <dbReference type="ARBA" id="ARBA00022692"/>
    </source>
</evidence>
<protein>
    <recommendedName>
        <fullName evidence="11">Ionotropic receptor</fullName>
    </recommendedName>
</protein>
<keyword evidence="7" id="KW-0325">Glycoprotein</keyword>
<evidence type="ECO:0000256" key="2">
    <source>
        <dbReference type="ARBA" id="ARBA00022475"/>
    </source>
</evidence>
<dbReference type="Proteomes" id="UP001152759">
    <property type="component" value="Chromosome 7"/>
</dbReference>
<dbReference type="AlphaFoldDB" id="A0A9P0AIX8"/>
<proteinExistence type="predicted"/>
<evidence type="ECO:0000256" key="4">
    <source>
        <dbReference type="ARBA" id="ARBA00022989"/>
    </source>
</evidence>
<evidence type="ECO:0008006" key="11">
    <source>
        <dbReference type="Google" id="ProtNLM"/>
    </source>
</evidence>
<feature type="transmembrane region" description="Helical" evidence="8">
    <location>
        <begin position="488"/>
        <end position="512"/>
    </location>
</feature>
<evidence type="ECO:0000256" key="6">
    <source>
        <dbReference type="ARBA" id="ARBA00023170"/>
    </source>
</evidence>
<evidence type="ECO:0000256" key="5">
    <source>
        <dbReference type="ARBA" id="ARBA00023136"/>
    </source>
</evidence>
<dbReference type="InterPro" id="IPR052192">
    <property type="entry name" value="Insect_Ionotropic_Sensory_Rcpt"/>
</dbReference>
<dbReference type="PANTHER" id="PTHR42643">
    <property type="entry name" value="IONOTROPIC RECEPTOR 20A-RELATED"/>
    <property type="match status" value="1"/>
</dbReference>
<sequence length="767" mass="87564">MAFGLHSCFNIQHATSDKWESLSSFAFSVCQSVVKKSEQTLFYTVELNSDPLFMHFVQLLHAAAIQTIVISHHSKVTSSVFTHQSKNFIFIVNDMNELFSLIFHTIAEPEPFDLNCKKSVHAECNQTDSLNHSAEILPRHCLKIDKRFLWFEEIQNCSKIIEIKSAELEDGSILSDEVFNATQGLYVNKIWNSKNHLIFFLKNAHQHNTSEPFPLQILKDRKFERQAINKHSQDMHGRIAFCFKFFWRFFKGRKAIICHPQGCEKYDSFTENLISLQSETDENFFDFSWDDMHGKPVKVFYDYYNTDDTLSSLLPGSSPIWFSLHEMAVKHFGSSVNCSIIEHLIDPKKIKLYNFDVEGGLKYGIDLYLFGDAIILGESDNPRVDYLMSIDTGALCFATPHSGFMPQGLVIFKSFTPIVWILTLITISTFILIQCAFQYTQCASLGCLYSEAQKDHIRGTSSILTIYAYFVCGSPPSLNLGRLLTGNILFSIFSFSTIIISTAFLGSMTTLLSKRVQYPEINSLKTLEESDLFIQLLPGEGSVAKGGACFQNMSESLRRKLEPNYEFYWFDIAAEIFLYSQQNSSDQEPTNSSTSTDVGDLFAANENVSNNMRSIMATDALLLTIPFTSNPRESVTIDNVFLRTAKEYHLVRECFLTYPIIFQILRNSFFFDELNRVYARLLEGGHAKKILYDLPTDFMNVVNFSEMKDKNEPRVYNLNDLQSAFIGLIVGLLISFLAFIGELTIHQGYFHDNSVVKLLRRVKVPQL</sequence>
<evidence type="ECO:0000256" key="8">
    <source>
        <dbReference type="SAM" id="Phobius"/>
    </source>
</evidence>
<comment type="subcellular location">
    <subcellularLocation>
        <location evidence="1">Cell membrane</location>
        <topology evidence="1">Multi-pass membrane protein</topology>
    </subcellularLocation>
</comment>
<name>A0A9P0AIX8_BEMTA</name>
<organism evidence="9 10">
    <name type="scientific">Bemisia tabaci</name>
    <name type="common">Sweetpotato whitefly</name>
    <name type="synonym">Aleurodes tabaci</name>
    <dbReference type="NCBI Taxonomy" id="7038"/>
    <lineage>
        <taxon>Eukaryota</taxon>
        <taxon>Metazoa</taxon>
        <taxon>Ecdysozoa</taxon>
        <taxon>Arthropoda</taxon>
        <taxon>Hexapoda</taxon>
        <taxon>Insecta</taxon>
        <taxon>Pterygota</taxon>
        <taxon>Neoptera</taxon>
        <taxon>Paraneoptera</taxon>
        <taxon>Hemiptera</taxon>
        <taxon>Sternorrhyncha</taxon>
        <taxon>Aleyrodoidea</taxon>
        <taxon>Aleyrodidae</taxon>
        <taxon>Aleyrodinae</taxon>
        <taxon>Bemisia</taxon>
    </lineage>
</organism>
<keyword evidence="2" id="KW-1003">Cell membrane</keyword>
<accession>A0A9P0AIX8</accession>
<dbReference type="EMBL" id="OU963868">
    <property type="protein sequence ID" value="CAH0392784.1"/>
    <property type="molecule type" value="Genomic_DNA"/>
</dbReference>
<keyword evidence="10" id="KW-1185">Reference proteome</keyword>
<evidence type="ECO:0000256" key="1">
    <source>
        <dbReference type="ARBA" id="ARBA00004651"/>
    </source>
</evidence>
<dbReference type="PANTHER" id="PTHR42643:SF38">
    <property type="entry name" value="IONOTROPIC RECEPTOR 100A"/>
    <property type="match status" value="1"/>
</dbReference>
<keyword evidence="5 8" id="KW-0472">Membrane</keyword>
<dbReference type="GO" id="GO:0005886">
    <property type="term" value="C:plasma membrane"/>
    <property type="evidence" value="ECO:0007669"/>
    <property type="project" value="UniProtKB-SubCell"/>
</dbReference>
<reference evidence="9" key="1">
    <citation type="submission" date="2021-12" db="EMBL/GenBank/DDBJ databases">
        <authorList>
            <person name="King R."/>
        </authorList>
    </citation>
    <scope>NUCLEOTIDE SEQUENCE</scope>
</reference>
<feature type="transmembrane region" description="Helical" evidence="8">
    <location>
        <begin position="418"/>
        <end position="437"/>
    </location>
</feature>
<evidence type="ECO:0000313" key="10">
    <source>
        <dbReference type="Proteomes" id="UP001152759"/>
    </source>
</evidence>
<gene>
    <name evidence="9" type="ORF">BEMITA_LOCUS11257</name>
</gene>